<gene>
    <name evidence="2" type="ORF">FGIG_09274</name>
</gene>
<dbReference type="OrthoDB" id="3592703at2759"/>
<reference evidence="2 3" key="1">
    <citation type="submission" date="2019-04" db="EMBL/GenBank/DDBJ databases">
        <title>Annotation for the trematode Fasciola gigantica.</title>
        <authorList>
            <person name="Choi Y.-J."/>
        </authorList>
    </citation>
    <scope>NUCLEOTIDE SEQUENCE [LARGE SCALE GENOMIC DNA]</scope>
    <source>
        <strain evidence="2">Uganda_cow_1</strain>
    </source>
</reference>
<comment type="caution">
    <text evidence="2">The sequence shown here is derived from an EMBL/GenBank/DDBJ whole genome shotgun (WGS) entry which is preliminary data.</text>
</comment>
<accession>A0A504ZA63</accession>
<dbReference type="InterPro" id="IPR029069">
    <property type="entry name" value="HotDog_dom_sf"/>
</dbReference>
<dbReference type="PANTHER" id="PTHR43437:SF3">
    <property type="entry name" value="HYDROXYACYL-THIOESTER DEHYDRATASE TYPE 2, MITOCHONDRIAL"/>
    <property type="match status" value="1"/>
</dbReference>
<dbReference type="PANTHER" id="PTHR43437">
    <property type="entry name" value="HYDROXYACYL-THIOESTER DEHYDRATASE TYPE 2, MITOCHONDRIAL-RELATED"/>
    <property type="match status" value="1"/>
</dbReference>
<feature type="domain" description="MaoC-like" evidence="1">
    <location>
        <begin position="2"/>
        <end position="92"/>
    </location>
</feature>
<dbReference type="EMBL" id="SUNJ01000548">
    <property type="protein sequence ID" value="TPP67557.1"/>
    <property type="molecule type" value="Genomic_DNA"/>
</dbReference>
<dbReference type="STRING" id="46835.A0A504ZA63"/>
<dbReference type="Pfam" id="PF01575">
    <property type="entry name" value="MaoC_dehydratas"/>
    <property type="match status" value="1"/>
</dbReference>
<evidence type="ECO:0000313" key="2">
    <source>
        <dbReference type="EMBL" id="TPP67557.1"/>
    </source>
</evidence>
<dbReference type="GO" id="GO:0019171">
    <property type="term" value="F:(3R)-hydroxyacyl-[acyl-carrier-protein] dehydratase activity"/>
    <property type="evidence" value="ECO:0007669"/>
    <property type="project" value="TreeGrafter"/>
</dbReference>
<dbReference type="Proteomes" id="UP000316759">
    <property type="component" value="Unassembled WGS sequence"/>
</dbReference>
<evidence type="ECO:0000259" key="1">
    <source>
        <dbReference type="Pfam" id="PF01575"/>
    </source>
</evidence>
<dbReference type="AlphaFoldDB" id="A0A504ZA63"/>
<proteinExistence type="predicted"/>
<keyword evidence="3" id="KW-1185">Reference proteome</keyword>
<dbReference type="SUPFAM" id="SSF54637">
    <property type="entry name" value="Thioesterase/thiol ester dehydrase-isomerase"/>
    <property type="match status" value="1"/>
</dbReference>
<organism evidence="2 3">
    <name type="scientific">Fasciola gigantica</name>
    <name type="common">Giant liver fluke</name>
    <dbReference type="NCBI Taxonomy" id="46835"/>
    <lineage>
        <taxon>Eukaryota</taxon>
        <taxon>Metazoa</taxon>
        <taxon>Spiralia</taxon>
        <taxon>Lophotrochozoa</taxon>
        <taxon>Platyhelminthes</taxon>
        <taxon>Trematoda</taxon>
        <taxon>Digenea</taxon>
        <taxon>Plagiorchiida</taxon>
        <taxon>Echinostomata</taxon>
        <taxon>Echinostomatoidea</taxon>
        <taxon>Fasciolidae</taxon>
        <taxon>Fasciola</taxon>
    </lineage>
</organism>
<evidence type="ECO:0000313" key="3">
    <source>
        <dbReference type="Proteomes" id="UP000316759"/>
    </source>
</evidence>
<name>A0A504ZA63_FASGI</name>
<protein>
    <recommendedName>
        <fullName evidence="1">MaoC-like domain-containing protein</fullName>
    </recommendedName>
</protein>
<dbReference type="GO" id="GO:0018812">
    <property type="term" value="F:3-hydroxyacyl-CoA dehydratase activity"/>
    <property type="evidence" value="ECO:0007669"/>
    <property type="project" value="UniProtKB-ARBA"/>
</dbReference>
<dbReference type="Gene3D" id="3.10.129.10">
    <property type="entry name" value="Hotdog Thioesterase"/>
    <property type="match status" value="1"/>
</dbReference>
<dbReference type="GO" id="GO:0005739">
    <property type="term" value="C:mitochondrion"/>
    <property type="evidence" value="ECO:0007669"/>
    <property type="project" value="TreeGrafter"/>
</dbReference>
<dbReference type="InterPro" id="IPR050965">
    <property type="entry name" value="UPF0336/Enoyl-CoA_hydratase"/>
</dbReference>
<dbReference type="GO" id="GO:0006633">
    <property type="term" value="P:fatty acid biosynthetic process"/>
    <property type="evidence" value="ECO:0007669"/>
    <property type="project" value="TreeGrafter"/>
</dbReference>
<sequence length="101" mass="10896">MVAFTHLTGDTNSLHLVDADCTCSGPFGRPVVHGILTLGLVSCLLGTHFPGPGCLLHSLNCQFTAPLYPDEECIVHAEVAEVQGRRVTFHVRVVASRRETV</sequence>
<dbReference type="InterPro" id="IPR002539">
    <property type="entry name" value="MaoC-like_dom"/>
</dbReference>